<dbReference type="Pfam" id="PF06693">
    <property type="entry name" value="DUF1190"/>
    <property type="match status" value="1"/>
</dbReference>
<dbReference type="OrthoDB" id="8160435at2"/>
<comment type="caution">
    <text evidence="2">The sequence shown here is derived from an EMBL/GenBank/DDBJ whole genome shotgun (WGS) entry which is preliminary data.</text>
</comment>
<dbReference type="PROSITE" id="PS51257">
    <property type="entry name" value="PROKAR_LIPOPROTEIN"/>
    <property type="match status" value="1"/>
</dbReference>
<keyword evidence="3" id="KW-1185">Reference proteome</keyword>
<gene>
    <name evidence="2" type="ORF">GCM10010991_18810</name>
</gene>
<dbReference type="RefSeq" id="WP_146286322.1">
    <property type="nucleotide sequence ID" value="NZ_BMLP01000002.1"/>
</dbReference>
<dbReference type="AlphaFoldDB" id="A0A917YJ74"/>
<name>A0A917YJ74_9RHOB</name>
<evidence type="ECO:0000313" key="3">
    <source>
        <dbReference type="Proteomes" id="UP000598196"/>
    </source>
</evidence>
<keyword evidence="1" id="KW-0732">Signal</keyword>
<dbReference type="InterPro" id="IPR009576">
    <property type="entry name" value="Biofilm_formation_YgiB"/>
</dbReference>
<dbReference type="EMBL" id="BMLP01000002">
    <property type="protein sequence ID" value="GGO31997.1"/>
    <property type="molecule type" value="Genomic_DNA"/>
</dbReference>
<evidence type="ECO:0000256" key="1">
    <source>
        <dbReference type="SAM" id="SignalP"/>
    </source>
</evidence>
<evidence type="ECO:0000313" key="2">
    <source>
        <dbReference type="EMBL" id="GGO31997.1"/>
    </source>
</evidence>
<sequence length="192" mass="19062">MKRSGHVALAILGAAAFGLAGCQETATDAASFPDLDSCLKAATQDGWFTADDCRTTFAEAELLHDETAPRYDSAALCEEQHGEGNCQPDASAGPAGGGGGSIFMPLMMGYLLGSALSGGRPVAQPVFGRAGGGYSTPAGTGISRLGASGKVPTEAFAKAPVTKGQPAMTRATVAQRGGFGTTGAGRSTSTGG</sequence>
<feature type="chain" id="PRO_5037204677" description="DUF1190 domain-containing protein" evidence="1">
    <location>
        <begin position="21"/>
        <end position="192"/>
    </location>
</feature>
<feature type="signal peptide" evidence="1">
    <location>
        <begin position="1"/>
        <end position="20"/>
    </location>
</feature>
<dbReference type="Proteomes" id="UP000598196">
    <property type="component" value="Unassembled WGS sequence"/>
</dbReference>
<evidence type="ECO:0008006" key="4">
    <source>
        <dbReference type="Google" id="ProtNLM"/>
    </source>
</evidence>
<protein>
    <recommendedName>
        <fullName evidence="4">DUF1190 domain-containing protein</fullName>
    </recommendedName>
</protein>
<organism evidence="2 3">
    <name type="scientific">Gemmobacter aquaticus</name>
    <dbReference type="NCBI Taxonomy" id="490185"/>
    <lineage>
        <taxon>Bacteria</taxon>
        <taxon>Pseudomonadati</taxon>
        <taxon>Pseudomonadota</taxon>
        <taxon>Alphaproteobacteria</taxon>
        <taxon>Rhodobacterales</taxon>
        <taxon>Paracoccaceae</taxon>
        <taxon>Gemmobacter</taxon>
    </lineage>
</organism>
<proteinExistence type="predicted"/>
<accession>A0A917YJ74</accession>
<reference evidence="2 3" key="1">
    <citation type="journal article" date="2014" name="Int. J. Syst. Evol. Microbiol.">
        <title>Complete genome sequence of Corynebacterium casei LMG S-19264T (=DSM 44701T), isolated from a smear-ripened cheese.</title>
        <authorList>
            <consortium name="US DOE Joint Genome Institute (JGI-PGF)"/>
            <person name="Walter F."/>
            <person name="Albersmeier A."/>
            <person name="Kalinowski J."/>
            <person name="Ruckert C."/>
        </authorList>
    </citation>
    <scope>NUCLEOTIDE SEQUENCE [LARGE SCALE GENOMIC DNA]</scope>
    <source>
        <strain evidence="2 3">CGMCC 1.7029</strain>
    </source>
</reference>